<accession>A0A2H9T6F8</accession>
<proteinExistence type="predicted"/>
<comment type="caution">
    <text evidence="1">The sequence shown here is derived from an EMBL/GenBank/DDBJ whole genome shotgun (WGS) entry which is preliminary data.</text>
</comment>
<sequence length="55" mass="6264">MATYREKKAGVLVRVRLRGVNETATFDTKEEAKIWAEALEKKIRDNGPSISRVCK</sequence>
<reference evidence="1" key="1">
    <citation type="journal article" date="2017" name="Appl. Environ. Microbiol.">
        <title>Molecular characterization of an Endozoicomonas-like organism causing infection in king scallop Pecten maximus L.</title>
        <authorList>
            <person name="Cano I."/>
            <person name="van Aerle R."/>
            <person name="Ross S."/>
            <person name="Verner-Jeffreys D.W."/>
            <person name="Paley R.K."/>
            <person name="Rimmer G."/>
            <person name="Ryder D."/>
            <person name="Hooper P."/>
            <person name="Stone D."/>
            <person name="Feist S.W."/>
        </authorList>
    </citation>
    <scope>NUCLEOTIDE SEQUENCE</scope>
</reference>
<evidence type="ECO:0000313" key="1">
    <source>
        <dbReference type="EMBL" id="PJE78810.1"/>
    </source>
</evidence>
<gene>
    <name evidence="1" type="ORF">CI610_02246</name>
</gene>
<evidence type="ECO:0008006" key="2">
    <source>
        <dbReference type="Google" id="ProtNLM"/>
    </source>
</evidence>
<name>A0A2H9T6F8_9ZZZZ</name>
<organism evidence="1">
    <name type="scientific">invertebrate metagenome</name>
    <dbReference type="NCBI Taxonomy" id="1711999"/>
    <lineage>
        <taxon>unclassified sequences</taxon>
        <taxon>metagenomes</taxon>
        <taxon>organismal metagenomes</taxon>
    </lineage>
</organism>
<dbReference type="EMBL" id="NSIT01000126">
    <property type="protein sequence ID" value="PJE78810.1"/>
    <property type="molecule type" value="Genomic_DNA"/>
</dbReference>
<protein>
    <recommendedName>
        <fullName evidence="2">PH domain-containing protein</fullName>
    </recommendedName>
</protein>
<dbReference type="AlphaFoldDB" id="A0A2H9T6F8"/>